<dbReference type="Proteomes" id="UP000823749">
    <property type="component" value="Chromosome 7"/>
</dbReference>
<evidence type="ECO:0000313" key="1">
    <source>
        <dbReference type="EMBL" id="KAG5542298.1"/>
    </source>
</evidence>
<keyword evidence="2" id="KW-1185">Reference proteome</keyword>
<accession>A0AAV6JQF0</accession>
<name>A0AAV6JQF0_9ERIC</name>
<protein>
    <submittedName>
        <fullName evidence="1">Uncharacterized protein</fullName>
    </submittedName>
</protein>
<dbReference type="AlphaFoldDB" id="A0AAV6JQF0"/>
<sequence>MLQLVLLSGVLLLNGDYIAQRIAVILVLLVVTNYYYSWGISRFLVEATLALFCCHPGEFMDSDSALHLVGDPDSSMVAVYTCRW</sequence>
<organism evidence="1 2">
    <name type="scientific">Rhododendron griersonianum</name>
    <dbReference type="NCBI Taxonomy" id="479676"/>
    <lineage>
        <taxon>Eukaryota</taxon>
        <taxon>Viridiplantae</taxon>
        <taxon>Streptophyta</taxon>
        <taxon>Embryophyta</taxon>
        <taxon>Tracheophyta</taxon>
        <taxon>Spermatophyta</taxon>
        <taxon>Magnoliopsida</taxon>
        <taxon>eudicotyledons</taxon>
        <taxon>Gunneridae</taxon>
        <taxon>Pentapetalae</taxon>
        <taxon>asterids</taxon>
        <taxon>Ericales</taxon>
        <taxon>Ericaceae</taxon>
        <taxon>Ericoideae</taxon>
        <taxon>Rhodoreae</taxon>
        <taxon>Rhododendron</taxon>
    </lineage>
</organism>
<dbReference type="EMBL" id="JACTNZ010000007">
    <property type="protein sequence ID" value="KAG5542298.1"/>
    <property type="molecule type" value="Genomic_DNA"/>
</dbReference>
<proteinExistence type="predicted"/>
<comment type="caution">
    <text evidence="1">The sequence shown here is derived from an EMBL/GenBank/DDBJ whole genome shotgun (WGS) entry which is preliminary data.</text>
</comment>
<reference evidence="1" key="1">
    <citation type="submission" date="2020-08" db="EMBL/GenBank/DDBJ databases">
        <title>Plant Genome Project.</title>
        <authorList>
            <person name="Zhang R.-G."/>
        </authorList>
    </citation>
    <scope>NUCLEOTIDE SEQUENCE</scope>
    <source>
        <strain evidence="1">WSP0</strain>
        <tissue evidence="1">Leaf</tissue>
    </source>
</reference>
<evidence type="ECO:0000313" key="2">
    <source>
        <dbReference type="Proteomes" id="UP000823749"/>
    </source>
</evidence>
<gene>
    <name evidence="1" type="ORF">RHGRI_021985</name>
</gene>